<reference evidence="3" key="1">
    <citation type="journal article" date="2019" name="Int. J. Syst. Evol. Microbiol.">
        <title>The Global Catalogue of Microorganisms (GCM) 10K type strain sequencing project: providing services to taxonomists for standard genome sequencing and annotation.</title>
        <authorList>
            <consortium name="The Broad Institute Genomics Platform"/>
            <consortium name="The Broad Institute Genome Sequencing Center for Infectious Disease"/>
            <person name="Wu L."/>
            <person name="Ma J."/>
        </authorList>
    </citation>
    <scope>NUCLEOTIDE SEQUENCE [LARGE SCALE GENOMIC DNA]</scope>
    <source>
        <strain evidence="3">JCM 11650</strain>
    </source>
</reference>
<feature type="domain" description="VOC" evidence="1">
    <location>
        <begin position="12"/>
        <end position="123"/>
    </location>
</feature>
<dbReference type="RefSeq" id="WP_343903301.1">
    <property type="nucleotide sequence ID" value="NZ_BAAAIS010000001.1"/>
</dbReference>
<dbReference type="SUPFAM" id="SSF54593">
    <property type="entry name" value="Glyoxalase/Bleomycin resistance protein/Dihydroxybiphenyl dioxygenase"/>
    <property type="match status" value="2"/>
</dbReference>
<dbReference type="EMBL" id="JBHUFL010000001">
    <property type="protein sequence ID" value="MFD1833549.1"/>
    <property type="molecule type" value="Genomic_DNA"/>
</dbReference>
<accession>A0ABW4PS09</accession>
<dbReference type="CDD" id="cd06587">
    <property type="entry name" value="VOC"/>
    <property type="match status" value="1"/>
</dbReference>
<proteinExistence type="predicted"/>
<dbReference type="PROSITE" id="PS51819">
    <property type="entry name" value="VOC"/>
    <property type="match status" value="1"/>
</dbReference>
<keyword evidence="3" id="KW-1185">Reference proteome</keyword>
<comment type="caution">
    <text evidence="2">The sequence shown here is derived from an EMBL/GenBank/DDBJ whole genome shotgun (WGS) entry which is preliminary data.</text>
</comment>
<evidence type="ECO:0000313" key="3">
    <source>
        <dbReference type="Proteomes" id="UP001597280"/>
    </source>
</evidence>
<name>A0ABW4PS09_9MICO</name>
<dbReference type="InterPro" id="IPR029068">
    <property type="entry name" value="Glyas_Bleomycin-R_OHBP_Dase"/>
</dbReference>
<evidence type="ECO:0000313" key="2">
    <source>
        <dbReference type="EMBL" id="MFD1833549.1"/>
    </source>
</evidence>
<dbReference type="Gene3D" id="3.10.180.10">
    <property type="entry name" value="2,3-Dihydroxybiphenyl 1,2-Dioxygenase, domain 1"/>
    <property type="match status" value="2"/>
</dbReference>
<sequence>MTTIDPASDTPMFTVFPLRFTDDVPSMIAFLRTLGLERLVTAGDDAFGDLAAGAGRVMLHSVAGAASGARPGDTDLCLAVPDADAAAAHLEEAGVEVSVWDESFGRQGRIDGPAGEGISLNEDQQDLYGYQGHDASGADARLAVVAVLASEDPERDAAHLAHLGLTPVGPAAPGWQKLRGPGRAGSIGLHAPLPGAPRTRVTSSEYGDALQVRLGFSTTEDLRSLADRLTAAGHEARVVEGEGVSAVHVTDPDGIALEIHPRQDG</sequence>
<protein>
    <submittedName>
        <fullName evidence="2">VOC family protein</fullName>
    </submittedName>
</protein>
<gene>
    <name evidence="2" type="ORF">ACFSDA_00555</name>
</gene>
<organism evidence="2 3">
    <name type="scientific">Brachybacterium rhamnosum</name>
    <dbReference type="NCBI Taxonomy" id="173361"/>
    <lineage>
        <taxon>Bacteria</taxon>
        <taxon>Bacillati</taxon>
        <taxon>Actinomycetota</taxon>
        <taxon>Actinomycetes</taxon>
        <taxon>Micrococcales</taxon>
        <taxon>Dermabacteraceae</taxon>
        <taxon>Brachybacterium</taxon>
    </lineage>
</organism>
<dbReference type="InterPro" id="IPR037523">
    <property type="entry name" value="VOC_core"/>
</dbReference>
<dbReference type="Proteomes" id="UP001597280">
    <property type="component" value="Unassembled WGS sequence"/>
</dbReference>
<evidence type="ECO:0000259" key="1">
    <source>
        <dbReference type="PROSITE" id="PS51819"/>
    </source>
</evidence>